<reference evidence="2" key="2">
    <citation type="submission" date="2015-01" db="EMBL/GenBank/DDBJ databases">
        <title>Evolutionary Origins and Diversification of the Mycorrhizal Mutualists.</title>
        <authorList>
            <consortium name="DOE Joint Genome Institute"/>
            <consortium name="Mycorrhizal Genomics Consortium"/>
            <person name="Kohler A."/>
            <person name="Kuo A."/>
            <person name="Nagy L.G."/>
            <person name="Floudas D."/>
            <person name="Copeland A."/>
            <person name="Barry K.W."/>
            <person name="Cichocki N."/>
            <person name="Veneault-Fourrey C."/>
            <person name="LaButti K."/>
            <person name="Lindquist E.A."/>
            <person name="Lipzen A."/>
            <person name="Lundell T."/>
            <person name="Morin E."/>
            <person name="Murat C."/>
            <person name="Riley R."/>
            <person name="Ohm R."/>
            <person name="Sun H."/>
            <person name="Tunlid A."/>
            <person name="Henrissat B."/>
            <person name="Grigoriev I.V."/>
            <person name="Hibbett D.S."/>
            <person name="Martin F."/>
        </authorList>
    </citation>
    <scope>NUCLEOTIDE SEQUENCE [LARGE SCALE GENOMIC DNA]</scope>
    <source>
        <strain evidence="2">441</strain>
    </source>
</reference>
<name>A0A0C9ZP28_9AGAM</name>
<keyword evidence="2" id="KW-1185">Reference proteome</keyword>
<dbReference type="HOGENOM" id="CLU_3038034_0_0_1"/>
<dbReference type="EMBL" id="KN833685">
    <property type="protein sequence ID" value="KIK31106.1"/>
    <property type="molecule type" value="Genomic_DNA"/>
</dbReference>
<proteinExistence type="predicted"/>
<accession>A0A0C9ZP28</accession>
<evidence type="ECO:0000313" key="2">
    <source>
        <dbReference type="Proteomes" id="UP000054018"/>
    </source>
</evidence>
<sequence length="55" mass="5846">MLQYCTTKNKSLYVSLTEAASYGCQGTSYVVKAGGLRASMVEIGTVLQVCCCSID</sequence>
<protein>
    <submittedName>
        <fullName evidence="1">Uncharacterized protein</fullName>
    </submittedName>
</protein>
<gene>
    <name evidence="1" type="ORF">PISMIDRAFT_670066</name>
</gene>
<dbReference type="OrthoDB" id="5852090at2759"/>
<feature type="non-terminal residue" evidence="1">
    <location>
        <position position="55"/>
    </location>
</feature>
<organism evidence="1 2">
    <name type="scientific">Pisolithus microcarpus 441</name>
    <dbReference type="NCBI Taxonomy" id="765257"/>
    <lineage>
        <taxon>Eukaryota</taxon>
        <taxon>Fungi</taxon>
        <taxon>Dikarya</taxon>
        <taxon>Basidiomycota</taxon>
        <taxon>Agaricomycotina</taxon>
        <taxon>Agaricomycetes</taxon>
        <taxon>Agaricomycetidae</taxon>
        <taxon>Boletales</taxon>
        <taxon>Sclerodermatineae</taxon>
        <taxon>Pisolithaceae</taxon>
        <taxon>Pisolithus</taxon>
    </lineage>
</organism>
<reference evidence="1 2" key="1">
    <citation type="submission" date="2014-04" db="EMBL/GenBank/DDBJ databases">
        <authorList>
            <consortium name="DOE Joint Genome Institute"/>
            <person name="Kuo A."/>
            <person name="Kohler A."/>
            <person name="Costa M.D."/>
            <person name="Nagy L.G."/>
            <person name="Floudas D."/>
            <person name="Copeland A."/>
            <person name="Barry K.W."/>
            <person name="Cichocki N."/>
            <person name="Veneault-Fourrey C."/>
            <person name="LaButti K."/>
            <person name="Lindquist E.A."/>
            <person name="Lipzen A."/>
            <person name="Lundell T."/>
            <person name="Morin E."/>
            <person name="Murat C."/>
            <person name="Sun H."/>
            <person name="Tunlid A."/>
            <person name="Henrissat B."/>
            <person name="Grigoriev I.V."/>
            <person name="Hibbett D.S."/>
            <person name="Martin F."/>
            <person name="Nordberg H.P."/>
            <person name="Cantor M.N."/>
            <person name="Hua S.X."/>
        </authorList>
    </citation>
    <scope>NUCLEOTIDE SEQUENCE [LARGE SCALE GENOMIC DNA]</scope>
    <source>
        <strain evidence="1 2">441</strain>
    </source>
</reference>
<dbReference type="AlphaFoldDB" id="A0A0C9ZP28"/>
<dbReference type="Proteomes" id="UP000054018">
    <property type="component" value="Unassembled WGS sequence"/>
</dbReference>
<evidence type="ECO:0000313" key="1">
    <source>
        <dbReference type="EMBL" id="KIK31106.1"/>
    </source>
</evidence>